<reference evidence="6 7" key="1">
    <citation type="submission" date="2018-12" db="EMBL/GenBank/DDBJ databases">
        <authorList>
            <person name="Yang E."/>
        </authorList>
    </citation>
    <scope>NUCLEOTIDE SEQUENCE [LARGE SCALE GENOMIC DNA]</scope>
    <source>
        <strain evidence="6 7">SOD</strain>
    </source>
</reference>
<organism evidence="6 7">
    <name type="scientific">Massilia atriviolacea</name>
    <dbReference type="NCBI Taxonomy" id="2495579"/>
    <lineage>
        <taxon>Bacteria</taxon>
        <taxon>Pseudomonadati</taxon>
        <taxon>Pseudomonadota</taxon>
        <taxon>Betaproteobacteria</taxon>
        <taxon>Burkholderiales</taxon>
        <taxon>Oxalobacteraceae</taxon>
        <taxon>Telluria group</taxon>
        <taxon>Massilia</taxon>
    </lineage>
</organism>
<dbReference type="OrthoDB" id="9810005at2"/>
<accession>A0A430HU42</accession>
<keyword evidence="2" id="KW-0540">Nuclease</keyword>
<protein>
    <submittedName>
        <fullName evidence="6">TatD family deoxyribonuclease</fullName>
    </submittedName>
</protein>
<evidence type="ECO:0000313" key="7">
    <source>
        <dbReference type="Proteomes" id="UP000278085"/>
    </source>
</evidence>
<keyword evidence="7" id="KW-1185">Reference proteome</keyword>
<proteinExistence type="inferred from homology"/>
<evidence type="ECO:0000256" key="3">
    <source>
        <dbReference type="ARBA" id="ARBA00022723"/>
    </source>
</evidence>
<evidence type="ECO:0000313" key="6">
    <source>
        <dbReference type="EMBL" id="RSZ61108.1"/>
    </source>
</evidence>
<dbReference type="GO" id="GO:0046872">
    <property type="term" value="F:metal ion binding"/>
    <property type="evidence" value="ECO:0007669"/>
    <property type="project" value="UniProtKB-KW"/>
</dbReference>
<sequence length="273" mass="29376">MPSTMPGMLTPPLIDIGLNLASHRFSRDWKQVIARAHEAGVGRFILTGTSLATSREVALLTEQMAPGTGYFTAGVHPHYASGFDDDTLAQLRELLAHPNAVAVGETGLDYNRDLSPRMVQRAALEAHVALACTIGKPMFLHEREAAADLLAILDNFQGRLPKCVVHCFTGNEAVARAYIERGFYLGITGWVGQKNRNHDLLQALHAIPPARTMLETDAPYLTPPGYTPGIAGRNEPAALARVAELLASARGVPVGQVRADAYAATLAFFGLED</sequence>
<feature type="binding site" evidence="5">
    <location>
        <position position="217"/>
    </location>
    <ligand>
        <name>a divalent metal cation</name>
        <dbReference type="ChEBI" id="CHEBI:60240"/>
        <label>1</label>
    </ligand>
</feature>
<dbReference type="InterPro" id="IPR050891">
    <property type="entry name" value="TatD-type_Hydrolase"/>
</dbReference>
<dbReference type="GO" id="GO:0008310">
    <property type="term" value="F:single-stranded DNA 3'-5' DNA exonuclease activity"/>
    <property type="evidence" value="ECO:0007669"/>
    <property type="project" value="TreeGrafter"/>
</dbReference>
<feature type="binding site" evidence="5">
    <location>
        <position position="105"/>
    </location>
    <ligand>
        <name>a divalent metal cation</name>
        <dbReference type="ChEBI" id="CHEBI:60240"/>
        <label>1</label>
    </ligand>
</feature>
<evidence type="ECO:0000256" key="4">
    <source>
        <dbReference type="ARBA" id="ARBA00022801"/>
    </source>
</evidence>
<dbReference type="GO" id="GO:0005829">
    <property type="term" value="C:cytosol"/>
    <property type="evidence" value="ECO:0007669"/>
    <property type="project" value="TreeGrafter"/>
</dbReference>
<feature type="binding site" evidence="5">
    <location>
        <position position="166"/>
    </location>
    <ligand>
        <name>a divalent metal cation</name>
        <dbReference type="ChEBI" id="CHEBI:60240"/>
        <label>2</label>
    </ligand>
</feature>
<comment type="caution">
    <text evidence="6">The sequence shown here is derived from an EMBL/GenBank/DDBJ whole genome shotgun (WGS) entry which is preliminary data.</text>
</comment>
<dbReference type="PANTHER" id="PTHR10060">
    <property type="entry name" value="TATD FAMILY DEOXYRIBONUCLEASE"/>
    <property type="match status" value="1"/>
</dbReference>
<dbReference type="Gene3D" id="3.20.20.140">
    <property type="entry name" value="Metal-dependent hydrolases"/>
    <property type="match status" value="1"/>
</dbReference>
<dbReference type="Proteomes" id="UP000278085">
    <property type="component" value="Unassembled WGS sequence"/>
</dbReference>
<dbReference type="Pfam" id="PF01026">
    <property type="entry name" value="TatD_DNase"/>
    <property type="match status" value="1"/>
</dbReference>
<dbReference type="PIRSF" id="PIRSF005902">
    <property type="entry name" value="DNase_TatD"/>
    <property type="match status" value="1"/>
</dbReference>
<dbReference type="CDD" id="cd01310">
    <property type="entry name" value="TatD_DNAse"/>
    <property type="match status" value="1"/>
</dbReference>
<dbReference type="InterPro" id="IPR001130">
    <property type="entry name" value="TatD-like"/>
</dbReference>
<keyword evidence="3 5" id="KW-0479">Metal-binding</keyword>
<dbReference type="FunFam" id="3.20.20.140:FF:000005">
    <property type="entry name" value="TatD family hydrolase"/>
    <property type="match status" value="1"/>
</dbReference>
<dbReference type="PANTHER" id="PTHR10060:SF15">
    <property type="entry name" value="DEOXYRIBONUCLEASE TATDN1"/>
    <property type="match status" value="1"/>
</dbReference>
<evidence type="ECO:0000256" key="2">
    <source>
        <dbReference type="ARBA" id="ARBA00022722"/>
    </source>
</evidence>
<comment type="similarity">
    <text evidence="1">Belongs to the metallo-dependent hydrolases superfamily. TatD-type hydrolase family.</text>
</comment>
<name>A0A430HU42_9BURK</name>
<dbReference type="EMBL" id="RXLQ01000001">
    <property type="protein sequence ID" value="RSZ61108.1"/>
    <property type="molecule type" value="Genomic_DNA"/>
</dbReference>
<gene>
    <name evidence="6" type="ORF">EJB06_02985</name>
</gene>
<dbReference type="SUPFAM" id="SSF51556">
    <property type="entry name" value="Metallo-dependent hydrolases"/>
    <property type="match status" value="1"/>
</dbReference>
<keyword evidence="4" id="KW-0378">Hydrolase</keyword>
<evidence type="ECO:0000256" key="5">
    <source>
        <dbReference type="PIRSR" id="PIRSR005902-1"/>
    </source>
</evidence>
<dbReference type="AlphaFoldDB" id="A0A430HU42"/>
<evidence type="ECO:0000256" key="1">
    <source>
        <dbReference type="ARBA" id="ARBA00009275"/>
    </source>
</evidence>
<feature type="binding site" evidence="5">
    <location>
        <position position="141"/>
    </location>
    <ligand>
        <name>a divalent metal cation</name>
        <dbReference type="ChEBI" id="CHEBI:60240"/>
        <label>2</label>
    </ligand>
</feature>
<dbReference type="InterPro" id="IPR032466">
    <property type="entry name" value="Metal_Hydrolase"/>
</dbReference>